<evidence type="ECO:0000256" key="7">
    <source>
        <dbReference type="ARBA" id="ARBA00022729"/>
    </source>
</evidence>
<organism evidence="19 20">
    <name type="scientific">Methylobrevis pamukkalensis</name>
    <dbReference type="NCBI Taxonomy" id="1439726"/>
    <lineage>
        <taxon>Bacteria</taxon>
        <taxon>Pseudomonadati</taxon>
        <taxon>Pseudomonadota</taxon>
        <taxon>Alphaproteobacteria</taxon>
        <taxon>Hyphomicrobiales</taxon>
        <taxon>Pleomorphomonadaceae</taxon>
        <taxon>Methylobrevis</taxon>
    </lineage>
</organism>
<dbReference type="Gene3D" id="2.40.170.20">
    <property type="entry name" value="TonB-dependent receptor, beta-barrel domain"/>
    <property type="match status" value="1"/>
</dbReference>
<keyword evidence="4 14" id="KW-1134">Transmembrane beta strand</keyword>
<evidence type="ECO:0000256" key="3">
    <source>
        <dbReference type="ARBA" id="ARBA00022448"/>
    </source>
</evidence>
<keyword evidence="10 15" id="KW-0798">TonB box</keyword>
<name>A0A1E3H398_9HYPH</name>
<dbReference type="InterPro" id="IPR036942">
    <property type="entry name" value="Beta-barrel_TonB_sf"/>
</dbReference>
<evidence type="ECO:0000256" key="14">
    <source>
        <dbReference type="PROSITE-ProRule" id="PRU01360"/>
    </source>
</evidence>
<evidence type="ECO:0000313" key="19">
    <source>
        <dbReference type="EMBL" id="ODN70764.1"/>
    </source>
</evidence>
<dbReference type="Pfam" id="PF00593">
    <property type="entry name" value="TonB_dep_Rec_b-barrel"/>
    <property type="match status" value="1"/>
</dbReference>
<feature type="domain" description="TonB-dependent receptor-like beta-barrel" evidence="17">
    <location>
        <begin position="250"/>
        <end position="687"/>
    </location>
</feature>
<evidence type="ECO:0000259" key="18">
    <source>
        <dbReference type="Pfam" id="PF07715"/>
    </source>
</evidence>
<evidence type="ECO:0000256" key="2">
    <source>
        <dbReference type="ARBA" id="ARBA00009810"/>
    </source>
</evidence>
<evidence type="ECO:0000256" key="12">
    <source>
        <dbReference type="ARBA" id="ARBA00023170"/>
    </source>
</evidence>
<dbReference type="InterPro" id="IPR039426">
    <property type="entry name" value="TonB-dep_rcpt-like"/>
</dbReference>
<dbReference type="CDD" id="cd01347">
    <property type="entry name" value="ligand_gated_channel"/>
    <property type="match status" value="1"/>
</dbReference>
<dbReference type="AlphaFoldDB" id="A0A1E3H398"/>
<comment type="subcellular location">
    <subcellularLocation>
        <location evidence="1 14">Cell outer membrane</location>
        <topology evidence="1 14">Multi-pass membrane protein</topology>
    </subcellularLocation>
</comment>
<feature type="signal peptide" evidence="16">
    <location>
        <begin position="1"/>
        <end position="34"/>
    </location>
</feature>
<dbReference type="Proteomes" id="UP000094622">
    <property type="component" value="Unassembled WGS sequence"/>
</dbReference>
<protein>
    <submittedName>
        <fullName evidence="19">Ferrichrome-iron receptor</fullName>
    </submittedName>
</protein>
<dbReference type="Gene3D" id="2.170.130.10">
    <property type="entry name" value="TonB-dependent receptor, plug domain"/>
    <property type="match status" value="1"/>
</dbReference>
<dbReference type="PATRIC" id="fig|1439726.3.peg.2033"/>
<feature type="chain" id="PRO_5009128942" evidence="16">
    <location>
        <begin position="35"/>
        <end position="718"/>
    </location>
</feature>
<proteinExistence type="inferred from homology"/>
<keyword evidence="7 16" id="KW-0732">Signal</keyword>
<comment type="similarity">
    <text evidence="2 14 15">Belongs to the TonB-dependent receptor family.</text>
</comment>
<keyword evidence="13 14" id="KW-0998">Cell outer membrane</keyword>
<dbReference type="FunFam" id="2.170.130.10:FF:000001">
    <property type="entry name" value="Catecholate siderophore TonB-dependent receptor"/>
    <property type="match status" value="1"/>
</dbReference>
<evidence type="ECO:0000256" key="15">
    <source>
        <dbReference type="RuleBase" id="RU003357"/>
    </source>
</evidence>
<dbReference type="InterPro" id="IPR010105">
    <property type="entry name" value="TonB_sidphr_rcpt"/>
</dbReference>
<dbReference type="EMBL" id="MCRJ01000040">
    <property type="protein sequence ID" value="ODN70764.1"/>
    <property type="molecule type" value="Genomic_DNA"/>
</dbReference>
<keyword evidence="11 14" id="KW-0472">Membrane</keyword>
<dbReference type="SUPFAM" id="SSF56935">
    <property type="entry name" value="Porins"/>
    <property type="match status" value="1"/>
</dbReference>
<evidence type="ECO:0000256" key="4">
    <source>
        <dbReference type="ARBA" id="ARBA00022452"/>
    </source>
</evidence>
<evidence type="ECO:0000259" key="17">
    <source>
        <dbReference type="Pfam" id="PF00593"/>
    </source>
</evidence>
<keyword evidence="8" id="KW-0408">Iron</keyword>
<dbReference type="InterPro" id="IPR037066">
    <property type="entry name" value="Plug_dom_sf"/>
</dbReference>
<keyword evidence="9" id="KW-0406">Ion transport</keyword>
<evidence type="ECO:0000256" key="13">
    <source>
        <dbReference type="ARBA" id="ARBA00023237"/>
    </source>
</evidence>
<accession>A0A1E3H398</accession>
<dbReference type="NCBIfam" id="NF010651">
    <property type="entry name" value="PRK14050.1"/>
    <property type="match status" value="1"/>
</dbReference>
<comment type="caution">
    <text evidence="19">The sequence shown here is derived from an EMBL/GenBank/DDBJ whole genome shotgun (WGS) entry which is preliminary data.</text>
</comment>
<gene>
    <name evidence="19" type="primary">fhuA</name>
    <name evidence="19" type="ORF">A6302_01924</name>
</gene>
<evidence type="ECO:0000256" key="6">
    <source>
        <dbReference type="ARBA" id="ARBA00022692"/>
    </source>
</evidence>
<dbReference type="GO" id="GO:0015344">
    <property type="term" value="F:siderophore uptake transmembrane transporter activity"/>
    <property type="evidence" value="ECO:0007669"/>
    <property type="project" value="TreeGrafter"/>
</dbReference>
<reference evidence="19 20" key="1">
    <citation type="submission" date="2016-07" db="EMBL/GenBank/DDBJ databases">
        <title>Draft Genome Sequence of Methylobrevis pamukkalensis PK2.</title>
        <authorList>
            <person name="Vasilenko O.V."/>
            <person name="Doronina N.V."/>
            <person name="Shmareva M.N."/>
            <person name="Tarlachkov S.V."/>
            <person name="Mustakhimov I."/>
            <person name="Trotsenko Y.A."/>
        </authorList>
    </citation>
    <scope>NUCLEOTIDE SEQUENCE [LARGE SCALE GENOMIC DNA]</scope>
    <source>
        <strain evidence="19 20">PK2</strain>
    </source>
</reference>
<keyword evidence="12 19" id="KW-0675">Receptor</keyword>
<evidence type="ECO:0000256" key="5">
    <source>
        <dbReference type="ARBA" id="ARBA00022496"/>
    </source>
</evidence>
<evidence type="ECO:0000256" key="11">
    <source>
        <dbReference type="ARBA" id="ARBA00023136"/>
    </source>
</evidence>
<evidence type="ECO:0000256" key="8">
    <source>
        <dbReference type="ARBA" id="ARBA00023004"/>
    </source>
</evidence>
<dbReference type="PANTHER" id="PTHR32552:SF68">
    <property type="entry name" value="FERRICHROME OUTER MEMBRANE TRANSPORTER_PHAGE RECEPTOR"/>
    <property type="match status" value="1"/>
</dbReference>
<dbReference type="GO" id="GO:0015891">
    <property type="term" value="P:siderophore transport"/>
    <property type="evidence" value="ECO:0007669"/>
    <property type="project" value="InterPro"/>
</dbReference>
<keyword evidence="3 14" id="KW-0813">Transport</keyword>
<dbReference type="PROSITE" id="PS52016">
    <property type="entry name" value="TONB_DEPENDENT_REC_3"/>
    <property type="match status" value="1"/>
</dbReference>
<evidence type="ECO:0000313" key="20">
    <source>
        <dbReference type="Proteomes" id="UP000094622"/>
    </source>
</evidence>
<keyword evidence="5" id="KW-0410">Iron transport</keyword>
<dbReference type="InterPro" id="IPR000531">
    <property type="entry name" value="Beta-barrel_TonB"/>
</dbReference>
<keyword evidence="6 14" id="KW-0812">Transmembrane</keyword>
<evidence type="ECO:0000256" key="1">
    <source>
        <dbReference type="ARBA" id="ARBA00004571"/>
    </source>
</evidence>
<dbReference type="PANTHER" id="PTHR32552">
    <property type="entry name" value="FERRICHROME IRON RECEPTOR-RELATED"/>
    <property type="match status" value="1"/>
</dbReference>
<evidence type="ECO:0000256" key="10">
    <source>
        <dbReference type="ARBA" id="ARBA00023077"/>
    </source>
</evidence>
<dbReference type="NCBIfam" id="TIGR01783">
    <property type="entry name" value="TonB-siderophor"/>
    <property type="match status" value="1"/>
</dbReference>
<sequence length="718" mass="78140">MSMRSIVFRRRCRLMASVVLSGSAGLGLVTTAAAQEASGTVLLDPIVIEGEGSATGAVDGYVAKQTATGSKTATPIEEIPQSVSVIGREEIDDRGAQKVDEALAYTPGVFAQPFGADSDTNWLFIRGFQATQTGMYQDGLQLYSYGFGGFYVDSFLLERIEVLRGAASVLYGGSNPGGLVNLVSKRPTGERIRYLEAGINDAGTGYVGFDVGDAVNETFDYRVLGRVLGGDGYSDNQDDLRGVISPSFTWKPDDATSLTVLANYTHMDQTHGAGSFLPYVGTVVPADFGYIDPDKNFTEPDIDTYVRKQGSIGYEFSHELESGWTVRQNARYGHSDLHEISLYPYGYLGYALEPSDPDNQLTRINFEHRTVVDTFLVDNQLEGEFDTGPVTHRLLAGVDYKFFTMDQVQSSGSATPISATDPVYGEAQGDRSAYIDQVIDQHQLGLYLQDQLRFGGGFLLTLNGRYDFVDTEATGTPSYSGDAGEFSWRTGLAYEFANGVTPYVSASTFFNPLVGSSTVTGFYEPESGEQYEVGVKYAPDWFDGVFTAAFFDLTRQNIVTGPYLAETQIGEVNSRGVEFEAKANITENLRLTAAFTAFDLEITDDADTTIIGNTPYIVPERQASLALDYTFGSGRLEGFTVGAGMRFVGSSWVDNANTLKVPSSTVFDAKIGYEQDNWGVGLNVTNLADERYVASCQTAYTCSYGEGRAIKFSAHLRW</sequence>
<evidence type="ECO:0000256" key="9">
    <source>
        <dbReference type="ARBA" id="ARBA00023065"/>
    </source>
</evidence>
<evidence type="ECO:0000256" key="16">
    <source>
        <dbReference type="SAM" id="SignalP"/>
    </source>
</evidence>
<dbReference type="GO" id="GO:0038023">
    <property type="term" value="F:signaling receptor activity"/>
    <property type="evidence" value="ECO:0007669"/>
    <property type="project" value="InterPro"/>
</dbReference>
<dbReference type="Pfam" id="PF07715">
    <property type="entry name" value="Plug"/>
    <property type="match status" value="1"/>
</dbReference>
<keyword evidence="20" id="KW-1185">Reference proteome</keyword>
<dbReference type="GO" id="GO:0009279">
    <property type="term" value="C:cell outer membrane"/>
    <property type="evidence" value="ECO:0007669"/>
    <property type="project" value="UniProtKB-SubCell"/>
</dbReference>
<feature type="domain" description="TonB-dependent receptor plug" evidence="18">
    <location>
        <begin position="76"/>
        <end position="178"/>
    </location>
</feature>
<dbReference type="InterPro" id="IPR012910">
    <property type="entry name" value="Plug_dom"/>
</dbReference>